<dbReference type="GO" id="GO:0140021">
    <property type="term" value="P:mitochondrial ADP transmembrane transport"/>
    <property type="evidence" value="ECO:0007669"/>
    <property type="project" value="InterPro"/>
</dbReference>
<evidence type="ECO:0000256" key="5">
    <source>
        <dbReference type="ARBA" id="ARBA00022553"/>
    </source>
</evidence>
<evidence type="ECO:0000256" key="12">
    <source>
        <dbReference type="ARBA" id="ARBA00023128"/>
    </source>
</evidence>
<proteinExistence type="inferred from homology"/>
<dbReference type="Proteomes" id="UP000054495">
    <property type="component" value="Unassembled WGS sequence"/>
</dbReference>
<dbReference type="Gene3D" id="1.50.40.10">
    <property type="entry name" value="Mitochondrial carrier domain"/>
    <property type="match status" value="2"/>
</dbReference>
<dbReference type="AlphaFoldDB" id="A0A0D6M8M8"/>
<keyword evidence="19" id="KW-1185">Reference proteome</keyword>
<dbReference type="GO" id="GO:1990544">
    <property type="term" value="P:mitochondrial ATP transmembrane transport"/>
    <property type="evidence" value="ECO:0007669"/>
    <property type="project" value="InterPro"/>
</dbReference>
<dbReference type="Pfam" id="PF00153">
    <property type="entry name" value="Mito_carr"/>
    <property type="match status" value="1"/>
</dbReference>
<evidence type="ECO:0000256" key="6">
    <source>
        <dbReference type="ARBA" id="ARBA00022692"/>
    </source>
</evidence>
<accession>A0A0D6M8M8</accession>
<evidence type="ECO:0000256" key="8">
    <source>
        <dbReference type="ARBA" id="ARBA00022792"/>
    </source>
</evidence>
<name>A0A0D6M8M8_9BILA</name>
<evidence type="ECO:0000256" key="7">
    <source>
        <dbReference type="ARBA" id="ARBA00022737"/>
    </source>
</evidence>
<keyword evidence="9" id="KW-0702">S-nitrosylation</keyword>
<dbReference type="InterPro" id="IPR023395">
    <property type="entry name" value="MCP_dom_sf"/>
</dbReference>
<dbReference type="InterPro" id="IPR018108">
    <property type="entry name" value="MCP_transmembrane"/>
</dbReference>
<dbReference type="InterPro" id="IPR002067">
    <property type="entry name" value="MCP"/>
</dbReference>
<keyword evidence="3 16" id="KW-0813">Transport</keyword>
<dbReference type="GO" id="GO:0005471">
    <property type="term" value="F:ATP:ADP antiporter activity"/>
    <property type="evidence" value="ECO:0007669"/>
    <property type="project" value="UniProtKB-UniRule"/>
</dbReference>
<keyword evidence="11" id="KW-0007">Acetylation</keyword>
<evidence type="ECO:0000256" key="14">
    <source>
        <dbReference type="ARBA" id="ARBA00024537"/>
    </source>
</evidence>
<gene>
    <name evidence="18" type="ORF">ANCCEY_00372</name>
</gene>
<evidence type="ECO:0000313" key="19">
    <source>
        <dbReference type="Proteomes" id="UP000054495"/>
    </source>
</evidence>
<organism evidence="18 19">
    <name type="scientific">Ancylostoma ceylanicum</name>
    <dbReference type="NCBI Taxonomy" id="53326"/>
    <lineage>
        <taxon>Eukaryota</taxon>
        <taxon>Metazoa</taxon>
        <taxon>Ecdysozoa</taxon>
        <taxon>Nematoda</taxon>
        <taxon>Chromadorea</taxon>
        <taxon>Rhabditida</taxon>
        <taxon>Rhabditina</taxon>
        <taxon>Rhabditomorpha</taxon>
        <taxon>Strongyloidea</taxon>
        <taxon>Ancylostomatidae</taxon>
        <taxon>Ancylostomatinae</taxon>
        <taxon>Ancylostoma</taxon>
    </lineage>
</organism>
<comment type="subcellular location">
    <subcellularLocation>
        <location evidence="17">Membrane</location>
        <topology evidence="17">Multi-pass membrane protein</topology>
    </subcellularLocation>
    <subcellularLocation>
        <location evidence="1">Mitochondrion inner membrane</location>
        <topology evidence="1">Multi-pass membrane protein</topology>
    </subcellularLocation>
</comment>
<evidence type="ECO:0000256" key="1">
    <source>
        <dbReference type="ARBA" id="ARBA00004448"/>
    </source>
</evidence>
<dbReference type="PANTHER" id="PTHR45635">
    <property type="entry name" value="ADP,ATP CARRIER PROTEIN 1-RELATED-RELATED"/>
    <property type="match status" value="1"/>
</dbReference>
<dbReference type="PRINTS" id="PR00927">
    <property type="entry name" value="ADPTRNSLCASE"/>
</dbReference>
<evidence type="ECO:0000256" key="2">
    <source>
        <dbReference type="ARBA" id="ARBA00006375"/>
    </source>
</evidence>
<keyword evidence="10" id="KW-1133">Transmembrane helix</keyword>
<dbReference type="PANTHER" id="PTHR45635:SF32">
    <property type="entry name" value="ADP_ATP TRANSLOCASE 1"/>
    <property type="match status" value="1"/>
</dbReference>
<evidence type="ECO:0000256" key="15">
    <source>
        <dbReference type="PROSITE-ProRule" id="PRU00282"/>
    </source>
</evidence>
<comment type="catalytic activity">
    <reaction evidence="14">
        <text>ADP(in) + ATP(out) = ADP(out) + ATP(in)</text>
        <dbReference type="Rhea" id="RHEA:34999"/>
        <dbReference type="ChEBI" id="CHEBI:30616"/>
        <dbReference type="ChEBI" id="CHEBI:456216"/>
    </reaction>
</comment>
<comment type="similarity">
    <text evidence="2 16">Belongs to the mitochondrial carrier (TC 2.A.29) family.</text>
</comment>
<keyword evidence="5" id="KW-0597">Phosphoprotein</keyword>
<keyword evidence="13 15" id="KW-0472">Membrane</keyword>
<keyword evidence="8" id="KW-0999">Mitochondrion inner membrane</keyword>
<comment type="function">
    <text evidence="17">Catalyzes the exchange of ADP and ATP across the membrane.</text>
</comment>
<sequence>VWDDALKFTKDFFAGASAAVVAKTVIAPVERVKLILQLQSAQTTLAPEKRYKGVIDCFIRVPKEQGFFSFWRGNWVNILRACSQVVTFVAAMLSYPLDTIRRRLMMGAGKKEFIHKGTIDCARVGLIEDPAFLL</sequence>
<keyword evidence="12" id="KW-0496">Mitochondrion</keyword>
<evidence type="ECO:0000256" key="9">
    <source>
        <dbReference type="ARBA" id="ARBA00022799"/>
    </source>
</evidence>
<dbReference type="GO" id="GO:0005743">
    <property type="term" value="C:mitochondrial inner membrane"/>
    <property type="evidence" value="ECO:0007669"/>
    <property type="project" value="UniProtKB-SubCell"/>
</dbReference>
<evidence type="ECO:0000256" key="17">
    <source>
        <dbReference type="RuleBase" id="RU368008"/>
    </source>
</evidence>
<feature type="non-terminal residue" evidence="18">
    <location>
        <position position="1"/>
    </location>
</feature>
<feature type="repeat" description="Solcar" evidence="15">
    <location>
        <begin position="6"/>
        <end position="97"/>
    </location>
</feature>
<evidence type="ECO:0000256" key="13">
    <source>
        <dbReference type="ARBA" id="ARBA00023136"/>
    </source>
</evidence>
<evidence type="ECO:0000256" key="4">
    <source>
        <dbReference type="ARBA" id="ARBA00022481"/>
    </source>
</evidence>
<evidence type="ECO:0000256" key="16">
    <source>
        <dbReference type="RuleBase" id="RU000488"/>
    </source>
</evidence>
<dbReference type="GO" id="GO:1901029">
    <property type="term" value="P:negative regulation of mitochondrial outer membrane permeabilization involved in apoptotic signaling pathway"/>
    <property type="evidence" value="ECO:0007669"/>
    <property type="project" value="TreeGrafter"/>
</dbReference>
<keyword evidence="6 15" id="KW-0812">Transmembrane</keyword>
<keyword evidence="4" id="KW-0488">Methylation</keyword>
<dbReference type="InterPro" id="IPR002113">
    <property type="entry name" value="ADT_euk_type"/>
</dbReference>
<evidence type="ECO:0000256" key="10">
    <source>
        <dbReference type="ARBA" id="ARBA00022989"/>
    </source>
</evidence>
<keyword evidence="7" id="KW-0677">Repeat</keyword>
<comment type="subunit">
    <text evidence="17">Monomer.</text>
</comment>
<dbReference type="SUPFAM" id="SSF103506">
    <property type="entry name" value="Mitochondrial carrier"/>
    <property type="match status" value="2"/>
</dbReference>
<evidence type="ECO:0000256" key="11">
    <source>
        <dbReference type="ARBA" id="ARBA00022990"/>
    </source>
</evidence>
<dbReference type="PROSITE" id="PS50920">
    <property type="entry name" value="SOLCAR"/>
    <property type="match status" value="1"/>
</dbReference>
<evidence type="ECO:0000256" key="3">
    <source>
        <dbReference type="ARBA" id="ARBA00022448"/>
    </source>
</evidence>
<dbReference type="PRINTS" id="PR00926">
    <property type="entry name" value="MITOCARRIER"/>
</dbReference>
<dbReference type="EMBL" id="KE124779">
    <property type="protein sequence ID" value="EPB80475.1"/>
    <property type="molecule type" value="Genomic_DNA"/>
</dbReference>
<protein>
    <recommendedName>
        <fullName evidence="17">ADP/ATP translocase</fullName>
    </recommendedName>
    <alternativeName>
        <fullName evidence="17">ADP,ATP carrier protein</fullName>
    </alternativeName>
</protein>
<evidence type="ECO:0000313" key="18">
    <source>
        <dbReference type="EMBL" id="EPB80475.1"/>
    </source>
</evidence>
<reference evidence="18 19" key="1">
    <citation type="submission" date="2013-05" db="EMBL/GenBank/DDBJ databases">
        <title>Draft genome of the parasitic nematode Anyclostoma ceylanicum.</title>
        <authorList>
            <person name="Mitreva M."/>
        </authorList>
    </citation>
    <scope>NUCLEOTIDE SEQUENCE [LARGE SCALE GENOMIC DNA]</scope>
</reference>